<dbReference type="Gene3D" id="3.40.50.10470">
    <property type="entry name" value="Translation initiation factor eif-2b, domain 2"/>
    <property type="match status" value="1"/>
</dbReference>
<dbReference type="PANTHER" id="PTHR45859">
    <property type="entry name" value="TRANSLATION INITIATION FACTOR EIF-2B SUBUNIT BETA"/>
    <property type="match status" value="1"/>
</dbReference>
<organism evidence="10 11">
    <name type="scientific">Chilo suppressalis</name>
    <name type="common">Asiatic rice borer moth</name>
    <dbReference type="NCBI Taxonomy" id="168631"/>
    <lineage>
        <taxon>Eukaryota</taxon>
        <taxon>Metazoa</taxon>
        <taxon>Ecdysozoa</taxon>
        <taxon>Arthropoda</taxon>
        <taxon>Hexapoda</taxon>
        <taxon>Insecta</taxon>
        <taxon>Pterygota</taxon>
        <taxon>Neoptera</taxon>
        <taxon>Endopterygota</taxon>
        <taxon>Lepidoptera</taxon>
        <taxon>Glossata</taxon>
        <taxon>Ditrysia</taxon>
        <taxon>Pyraloidea</taxon>
        <taxon>Crambidae</taxon>
        <taxon>Crambinae</taxon>
        <taxon>Chilo</taxon>
    </lineage>
</organism>
<evidence type="ECO:0000256" key="2">
    <source>
        <dbReference type="ARBA" id="ARBA00007251"/>
    </source>
</evidence>
<evidence type="ECO:0000256" key="4">
    <source>
        <dbReference type="ARBA" id="ARBA00022540"/>
    </source>
</evidence>
<dbReference type="InterPro" id="IPR042529">
    <property type="entry name" value="IF_2B-like_C"/>
</dbReference>
<protein>
    <recommendedName>
        <fullName evidence="6">Translation initiation factor eIF2B subunit beta</fullName>
    </recommendedName>
    <alternativeName>
        <fullName evidence="7">eIF2B GDP-GTP exchange factor subunit beta</fullName>
    </alternativeName>
</protein>
<evidence type="ECO:0000313" key="10">
    <source>
        <dbReference type="EMBL" id="CAH0403957.1"/>
    </source>
</evidence>
<evidence type="ECO:0000256" key="9">
    <source>
        <dbReference type="RuleBase" id="RU003814"/>
    </source>
</evidence>
<keyword evidence="4" id="KW-0396">Initiation factor</keyword>
<dbReference type="EMBL" id="OU963919">
    <property type="protein sequence ID" value="CAH0403957.1"/>
    <property type="molecule type" value="Genomic_DNA"/>
</dbReference>
<sequence>MAPSESPPRELDSKHEDKIVKFVSDIRNGKIEGSNNIALTTLSLLEQIITECENATALELSGVVREVGRRLCRALPQELVAANMARRVLRAIRDEHRLLCEQSGGATSGTGTGTEGSGDSLQRLVLAAHGGRRTTLGAALPHLREPLRDHIAEVRAEIESCTASISSQARAHVHAAELILTHGASSLTERFLKAARRHTHYRLLLGEGPRVQESHAMAARLSAAGVPVTLINDASIAAVMSRVNKVVIGVRAVLAGGALLARAGTHGLTIAAKHYSVPVIALCPLYKLSPLHACDRYALSALDCPRPSMLYECGESSRVHVECPRYDVVPPDHVTLFLTNLGGSSPSYIYRLLSELYDPKDHQL</sequence>
<evidence type="ECO:0000256" key="7">
    <source>
        <dbReference type="ARBA" id="ARBA00044228"/>
    </source>
</evidence>
<evidence type="ECO:0000256" key="6">
    <source>
        <dbReference type="ARBA" id="ARBA00044122"/>
    </source>
</evidence>
<dbReference type="InterPro" id="IPR037171">
    <property type="entry name" value="NagB/RpiA_transferase-like"/>
</dbReference>
<keyword evidence="11" id="KW-1185">Reference proteome</keyword>
<keyword evidence="3" id="KW-0963">Cytoplasm</keyword>
<comment type="similarity">
    <text evidence="2 9">Belongs to the eIF-2B alpha/beta/delta subunits family.</text>
</comment>
<evidence type="ECO:0000313" key="11">
    <source>
        <dbReference type="Proteomes" id="UP001153292"/>
    </source>
</evidence>
<dbReference type="Pfam" id="PF01008">
    <property type="entry name" value="IF-2B"/>
    <property type="match status" value="1"/>
</dbReference>
<comment type="subcellular location">
    <subcellularLocation>
        <location evidence="1">Cytoplasm</location>
        <location evidence="1">Cytosol</location>
    </subcellularLocation>
</comment>
<reference evidence="10" key="1">
    <citation type="submission" date="2021-12" db="EMBL/GenBank/DDBJ databases">
        <authorList>
            <person name="King R."/>
        </authorList>
    </citation>
    <scope>NUCLEOTIDE SEQUENCE</scope>
</reference>
<name>A0ABN8B7U2_CHISP</name>
<dbReference type="PANTHER" id="PTHR45859:SF1">
    <property type="entry name" value="TRANSLATION INITIATION FACTOR EIF-2B SUBUNIT BETA"/>
    <property type="match status" value="1"/>
</dbReference>
<dbReference type="InterPro" id="IPR051855">
    <property type="entry name" value="eIF2B_beta_subunit"/>
</dbReference>
<gene>
    <name evidence="10" type="ORF">CHILSU_LOCUS7253</name>
</gene>
<comment type="subunit">
    <text evidence="8">Component of the translation initiation factor 2B (eIF2B) complex which is a heterodecamer of two sets of five different subunits: alpha, beta, gamma, delta and epsilon. Subunits alpha, beta and delta comprise a regulatory subcomplex and subunits epsilon and gamma comprise a catalytic subcomplex. Within the complex, the hexameric regulatory complex resides at the center, with the two heterodimeric catalytic subcomplexes bound on opposite sides.</text>
</comment>
<dbReference type="Proteomes" id="UP001153292">
    <property type="component" value="Chromosome 26"/>
</dbReference>
<evidence type="ECO:0000256" key="3">
    <source>
        <dbReference type="ARBA" id="ARBA00022490"/>
    </source>
</evidence>
<proteinExistence type="inferred from homology"/>
<evidence type="ECO:0000256" key="1">
    <source>
        <dbReference type="ARBA" id="ARBA00004514"/>
    </source>
</evidence>
<evidence type="ECO:0000256" key="8">
    <source>
        <dbReference type="ARBA" id="ARBA00046432"/>
    </source>
</evidence>
<dbReference type="SUPFAM" id="SSF100950">
    <property type="entry name" value="NagB/RpiA/CoA transferase-like"/>
    <property type="match status" value="1"/>
</dbReference>
<evidence type="ECO:0000256" key="5">
    <source>
        <dbReference type="ARBA" id="ARBA00022917"/>
    </source>
</evidence>
<accession>A0ABN8B7U2</accession>
<keyword evidence="5" id="KW-0648">Protein biosynthesis</keyword>
<dbReference type="InterPro" id="IPR000649">
    <property type="entry name" value="IF-2B-related"/>
</dbReference>